<dbReference type="RefSeq" id="WP_162335995.1">
    <property type="nucleotide sequence ID" value="NZ_JBHSRQ010000007.1"/>
</dbReference>
<evidence type="ECO:0000313" key="3">
    <source>
        <dbReference type="Proteomes" id="UP000781710"/>
    </source>
</evidence>
<comment type="caution">
    <text evidence="2">The sequence shown here is derived from an EMBL/GenBank/DDBJ whole genome shotgun (WGS) entry which is preliminary data.</text>
</comment>
<protein>
    <recommendedName>
        <fullName evidence="4">DUF2530 domain-containing protein</fullName>
    </recommendedName>
</protein>
<evidence type="ECO:0000313" key="2">
    <source>
        <dbReference type="EMBL" id="KAF1727381.1"/>
    </source>
</evidence>
<proteinExistence type="predicted"/>
<keyword evidence="1" id="KW-0472">Membrane</keyword>
<evidence type="ECO:0008006" key="4">
    <source>
        <dbReference type="Google" id="ProtNLM"/>
    </source>
</evidence>
<reference evidence="2 3" key="1">
    <citation type="submission" date="2017-10" db="EMBL/GenBank/DDBJ databases">
        <title>Whole genome sequencing of members of genus Pseudoxanthomonas.</title>
        <authorList>
            <person name="Kumar S."/>
            <person name="Bansal K."/>
            <person name="Kaur A."/>
            <person name="Patil P."/>
            <person name="Sharma S."/>
            <person name="Patil P.B."/>
        </authorList>
    </citation>
    <scope>NUCLEOTIDE SEQUENCE [LARGE SCALE GENOMIC DNA]</scope>
    <source>
        <strain evidence="2 3">DSM 17109</strain>
    </source>
</reference>
<evidence type="ECO:0000256" key="1">
    <source>
        <dbReference type="SAM" id="Phobius"/>
    </source>
</evidence>
<dbReference type="Proteomes" id="UP000781710">
    <property type="component" value="Unassembled WGS sequence"/>
</dbReference>
<dbReference type="EMBL" id="PDWW01000001">
    <property type="protein sequence ID" value="KAF1727381.1"/>
    <property type="molecule type" value="Genomic_DNA"/>
</dbReference>
<keyword evidence="3" id="KW-1185">Reference proteome</keyword>
<keyword evidence="1" id="KW-1133">Transmembrane helix</keyword>
<sequence>MSQHQDAKQQAALARWQKIRDQGPLRFIVYRGMLGWGLITAVLWCGLMMVFTEREFLPLLTAALIGFPIGGLVWGGAMWFMAEKHRERSER</sequence>
<gene>
    <name evidence="2" type="ORF">CSC78_00740</name>
</gene>
<feature type="transmembrane region" description="Helical" evidence="1">
    <location>
        <begin position="57"/>
        <end position="82"/>
    </location>
</feature>
<accession>A0ABQ6ZM13</accession>
<feature type="transmembrane region" description="Helical" evidence="1">
    <location>
        <begin position="28"/>
        <end position="51"/>
    </location>
</feature>
<keyword evidence="1" id="KW-0812">Transmembrane</keyword>
<name>A0ABQ6ZM13_9GAMM</name>
<organism evidence="2 3">
    <name type="scientific">Pseudoxanthomonas japonensis</name>
    <dbReference type="NCBI Taxonomy" id="69284"/>
    <lineage>
        <taxon>Bacteria</taxon>
        <taxon>Pseudomonadati</taxon>
        <taxon>Pseudomonadota</taxon>
        <taxon>Gammaproteobacteria</taxon>
        <taxon>Lysobacterales</taxon>
        <taxon>Lysobacteraceae</taxon>
        <taxon>Pseudoxanthomonas</taxon>
    </lineage>
</organism>